<dbReference type="RefSeq" id="WP_066070748.1">
    <property type="nucleotide sequence ID" value="NZ_FRBG01000001.1"/>
</dbReference>
<organism evidence="5 7">
    <name type="scientific">Alkalithermobacter thermoalcaliphilus JW-YL-7 = DSM 7308</name>
    <dbReference type="NCBI Taxonomy" id="1121328"/>
    <lineage>
        <taxon>Bacteria</taxon>
        <taxon>Bacillati</taxon>
        <taxon>Bacillota</taxon>
        <taxon>Clostridia</taxon>
        <taxon>Peptostreptococcales</taxon>
        <taxon>Tepidibacteraceae</taxon>
        <taxon>Alkalithermobacter</taxon>
    </lineage>
</organism>
<dbReference type="InterPro" id="IPR029070">
    <property type="entry name" value="Chitinase_insertion_sf"/>
</dbReference>
<dbReference type="Gene3D" id="3.10.350.10">
    <property type="entry name" value="LysM domain"/>
    <property type="match status" value="2"/>
</dbReference>
<dbReference type="InterPro" id="IPR001223">
    <property type="entry name" value="Glyco_hydro18_cat"/>
</dbReference>
<dbReference type="SMART" id="SM00257">
    <property type="entry name" value="LysM"/>
    <property type="match status" value="2"/>
</dbReference>
<dbReference type="GO" id="GO:0070492">
    <property type="term" value="F:oligosaccharide binding"/>
    <property type="evidence" value="ECO:0007669"/>
    <property type="project" value="TreeGrafter"/>
</dbReference>
<dbReference type="Gene3D" id="3.20.20.80">
    <property type="entry name" value="Glycosidases"/>
    <property type="match status" value="1"/>
</dbReference>
<dbReference type="GO" id="GO:0016798">
    <property type="term" value="F:hydrolase activity, acting on glycosyl bonds"/>
    <property type="evidence" value="ECO:0007669"/>
    <property type="project" value="UniProtKB-KW"/>
</dbReference>
<dbReference type="SUPFAM" id="SSF54106">
    <property type="entry name" value="LysM domain"/>
    <property type="match status" value="2"/>
</dbReference>
<dbReference type="PROSITE" id="PS51782">
    <property type="entry name" value="LYSM"/>
    <property type="match status" value="2"/>
</dbReference>
<dbReference type="PATRIC" id="fig|1121328.3.peg.1318"/>
<dbReference type="OrthoDB" id="9812811at2"/>
<dbReference type="STRING" id="1121328.JWYL7_1310"/>
<evidence type="ECO:0000256" key="2">
    <source>
        <dbReference type="ARBA" id="ARBA00023295"/>
    </source>
</evidence>
<feature type="domain" description="LysM" evidence="3">
    <location>
        <begin position="51"/>
        <end position="96"/>
    </location>
</feature>
<reference evidence="6 8" key="2">
    <citation type="submission" date="2016-11" db="EMBL/GenBank/DDBJ databases">
        <authorList>
            <person name="Varghese N."/>
            <person name="Submissions S."/>
        </authorList>
    </citation>
    <scope>NUCLEOTIDE SEQUENCE [LARGE SCALE GENOMIC DNA]</scope>
    <source>
        <strain evidence="6 8">DSM 7308</strain>
    </source>
</reference>
<evidence type="ECO:0000313" key="7">
    <source>
        <dbReference type="Proteomes" id="UP000092605"/>
    </source>
</evidence>
<proteinExistence type="predicted"/>
<evidence type="ECO:0000259" key="3">
    <source>
        <dbReference type="PROSITE" id="PS51782"/>
    </source>
</evidence>
<comment type="caution">
    <text evidence="5">The sequence shown here is derived from an EMBL/GenBank/DDBJ whole genome shotgun (WGS) entry which is preliminary data.</text>
</comment>
<dbReference type="InterPro" id="IPR018392">
    <property type="entry name" value="LysM"/>
</dbReference>
<dbReference type="PROSITE" id="PS51910">
    <property type="entry name" value="GH18_2"/>
    <property type="match status" value="1"/>
</dbReference>
<evidence type="ECO:0000259" key="4">
    <source>
        <dbReference type="PROSITE" id="PS51910"/>
    </source>
</evidence>
<feature type="domain" description="GH18" evidence="4">
    <location>
        <begin position="106"/>
        <end position="427"/>
    </location>
</feature>
<dbReference type="AlphaFoldDB" id="A0A150FST6"/>
<dbReference type="Pfam" id="PF01476">
    <property type="entry name" value="LysM"/>
    <property type="match status" value="2"/>
</dbReference>
<dbReference type="Gene3D" id="3.10.50.10">
    <property type="match status" value="1"/>
</dbReference>
<evidence type="ECO:0000313" key="8">
    <source>
        <dbReference type="Proteomes" id="UP000323392"/>
    </source>
</evidence>
<dbReference type="GO" id="GO:0012505">
    <property type="term" value="C:endomembrane system"/>
    <property type="evidence" value="ECO:0007669"/>
    <property type="project" value="TreeGrafter"/>
</dbReference>
<keyword evidence="2" id="KW-0326">Glycosidase</keyword>
<name>A0A150FST6_CLOPD</name>
<dbReference type="InterPro" id="IPR036779">
    <property type="entry name" value="LysM_dom_sf"/>
</dbReference>
<evidence type="ECO:0000313" key="6">
    <source>
        <dbReference type="EMBL" id="SHK41613.1"/>
    </source>
</evidence>
<dbReference type="PANTHER" id="PTHR46066:SF2">
    <property type="entry name" value="CHITINASE DOMAIN-CONTAINING PROTEIN 1"/>
    <property type="match status" value="1"/>
</dbReference>
<sequence>MIIHVVRPGESVYSISKMYNVPYLKIINDNELTQPDRLVVGQTLVILDAHKKHVVKIGESLYRISRMYNVSIEDILSINPEIKNKNVIYPNQIIKIPFKKYEKQDIEVNGYALSNINMDVLKKTLPNLTYLAIFSYEVREDGTLKNINDEEIIKAAKAENVAPLMVITNLDETGGFSSNLARTILSNEDIQDKLLNNVLEILKNKGYSGLDIDFEFIYPEDREKYNQFLIKTVNKLKILGYSVTTALAPKVSGDQKGLLYEAHDYPVHGRYADHVVIMTYEWGYTFSEPMAVAPVNEVRRVINYAASVIPPEKILMGIPNYGYDWLLPYEQGRPARAISNTEAVDIARRYNAAIRFDERSKTPYFNYYDENRNLHEVWFEDARSIYEKLQVVKDYNLGGVSYWTIGRYFPQNWLVLNSLFNVKKVLG</sequence>
<dbReference type="Pfam" id="PF00704">
    <property type="entry name" value="Glyco_hydro_18"/>
    <property type="match status" value="1"/>
</dbReference>
<dbReference type="Proteomes" id="UP000092605">
    <property type="component" value="Unassembled WGS sequence"/>
</dbReference>
<dbReference type="SMART" id="SM00636">
    <property type="entry name" value="Glyco_18"/>
    <property type="match status" value="1"/>
</dbReference>
<dbReference type="EMBL" id="FRBG01000001">
    <property type="protein sequence ID" value="SHK41613.1"/>
    <property type="molecule type" value="Genomic_DNA"/>
</dbReference>
<gene>
    <name evidence="5" type="ORF">JWYL7_1310</name>
    <name evidence="6" type="ORF">SAMN05661008_00213</name>
</gene>
<dbReference type="GO" id="GO:0008061">
    <property type="term" value="F:chitin binding"/>
    <property type="evidence" value="ECO:0007669"/>
    <property type="project" value="InterPro"/>
</dbReference>
<dbReference type="SUPFAM" id="SSF51445">
    <property type="entry name" value="(Trans)glycosidases"/>
    <property type="match status" value="1"/>
</dbReference>
<feature type="domain" description="LysM" evidence="3">
    <location>
        <begin position="2"/>
        <end position="46"/>
    </location>
</feature>
<evidence type="ECO:0000313" key="5">
    <source>
        <dbReference type="EMBL" id="KXZ40235.1"/>
    </source>
</evidence>
<dbReference type="CDD" id="cd00118">
    <property type="entry name" value="LysM"/>
    <property type="match status" value="2"/>
</dbReference>
<dbReference type="PANTHER" id="PTHR46066">
    <property type="entry name" value="CHITINASE DOMAIN-CONTAINING PROTEIN 1 FAMILY MEMBER"/>
    <property type="match status" value="1"/>
</dbReference>
<dbReference type="EMBL" id="LSFY01000001">
    <property type="protein sequence ID" value="KXZ40235.1"/>
    <property type="molecule type" value="Genomic_DNA"/>
</dbReference>
<dbReference type="InterPro" id="IPR041704">
    <property type="entry name" value="CFLE_GH18"/>
</dbReference>
<accession>A0A150FST6</accession>
<dbReference type="Proteomes" id="UP000323392">
    <property type="component" value="Unassembled WGS sequence"/>
</dbReference>
<protein>
    <submittedName>
        <fullName evidence="5">Glycoside hydrolase family 18</fullName>
    </submittedName>
    <submittedName>
        <fullName evidence="6">Spore germination protein</fullName>
    </submittedName>
</protein>
<dbReference type="InterPro" id="IPR017853">
    <property type="entry name" value="GH"/>
</dbReference>
<keyword evidence="1 5" id="KW-0378">Hydrolase</keyword>
<evidence type="ECO:0000256" key="1">
    <source>
        <dbReference type="ARBA" id="ARBA00022801"/>
    </source>
</evidence>
<keyword evidence="8" id="KW-1185">Reference proteome</keyword>
<dbReference type="CDD" id="cd02874">
    <property type="entry name" value="GH18_CFLE_spore_hydrolase"/>
    <property type="match status" value="1"/>
</dbReference>
<reference evidence="5 7" key="1">
    <citation type="submission" date="2016-02" db="EMBL/GenBank/DDBJ databases">
        <title>Draft genome sequence for Clostridium paradoxum JW-YL-7.</title>
        <authorList>
            <person name="Utturkar S.M."/>
            <person name="Lancaster A."/>
            <person name="Poole F.L."/>
            <person name="Adams M.W."/>
            <person name="Brown S.D."/>
        </authorList>
    </citation>
    <scope>NUCLEOTIDE SEQUENCE [LARGE SCALE GENOMIC DNA]</scope>
    <source>
        <strain evidence="5 7">JW-YL-7</strain>
    </source>
</reference>
<dbReference type="GO" id="GO:0005975">
    <property type="term" value="P:carbohydrate metabolic process"/>
    <property type="evidence" value="ECO:0007669"/>
    <property type="project" value="InterPro"/>
</dbReference>
<dbReference type="InterPro" id="IPR011583">
    <property type="entry name" value="Chitinase_II/V-like_cat"/>
</dbReference>